<keyword evidence="2" id="KW-1185">Reference proteome</keyword>
<dbReference type="AlphaFoldDB" id="F5T217"/>
<dbReference type="STRING" id="1026882.MAMP_01260"/>
<dbReference type="EMBL" id="AFIG01000003">
    <property type="protein sequence ID" value="EGL53542.1"/>
    <property type="molecule type" value="Genomic_DNA"/>
</dbReference>
<name>F5T217_9GAMM</name>
<proteinExistence type="predicted"/>
<reference evidence="1 2" key="1">
    <citation type="journal article" date="2011" name="J. Bacteriol.">
        <title>Draft genome sequence of Methylophaga aminisulfidivorans MP T.</title>
        <authorList>
            <person name="Han G.H."/>
            <person name="Kim W."/>
            <person name="Chun J."/>
            <person name="Kim S.W."/>
        </authorList>
    </citation>
    <scope>NUCLEOTIDE SEQUENCE [LARGE SCALE GENOMIC DNA]</scope>
    <source>
        <strain evidence="2">MP(T)</strain>
    </source>
</reference>
<organism evidence="1 2">
    <name type="scientific">Methylophaga aminisulfidivorans MP</name>
    <dbReference type="NCBI Taxonomy" id="1026882"/>
    <lineage>
        <taxon>Bacteria</taxon>
        <taxon>Pseudomonadati</taxon>
        <taxon>Pseudomonadota</taxon>
        <taxon>Gammaproteobacteria</taxon>
        <taxon>Thiotrichales</taxon>
        <taxon>Piscirickettsiaceae</taxon>
        <taxon>Methylophaga</taxon>
    </lineage>
</organism>
<protein>
    <submittedName>
        <fullName evidence="1">Uncharacterized protein</fullName>
    </submittedName>
</protein>
<evidence type="ECO:0000313" key="2">
    <source>
        <dbReference type="Proteomes" id="UP000003544"/>
    </source>
</evidence>
<gene>
    <name evidence="1" type="ORF">MAMP_01260</name>
</gene>
<accession>F5T217</accession>
<comment type="caution">
    <text evidence="1">The sequence shown here is derived from an EMBL/GenBank/DDBJ whole genome shotgun (WGS) entry which is preliminary data.</text>
</comment>
<sequence length="37" mass="4650">MLLIMQKMNWPKMQLFGYSEQLLSKIDIKKYRAIWRF</sequence>
<evidence type="ECO:0000313" key="1">
    <source>
        <dbReference type="EMBL" id="EGL53542.1"/>
    </source>
</evidence>
<dbReference type="Proteomes" id="UP000003544">
    <property type="component" value="Unassembled WGS sequence"/>
</dbReference>